<comment type="similarity">
    <text evidence="1">Belongs to the TRAFAC class translation factor GTPase superfamily. Classic translation factor GTPase family. EF-G/EF-2 subfamily.</text>
</comment>
<proteinExistence type="inferred from homology"/>
<evidence type="ECO:0000256" key="1">
    <source>
        <dbReference type="ARBA" id="ARBA00005870"/>
    </source>
</evidence>
<dbReference type="CDD" id="cd04091">
    <property type="entry name" value="mtEFG1_II_like"/>
    <property type="match status" value="1"/>
</dbReference>
<dbReference type="PANTHER" id="PTHR43636:SF2">
    <property type="entry name" value="ELONGATION FACTOR G, MITOCHONDRIAL"/>
    <property type="match status" value="1"/>
</dbReference>
<dbReference type="SUPFAM" id="SSF52540">
    <property type="entry name" value="P-loop containing nucleoside triphosphate hydrolases"/>
    <property type="match status" value="1"/>
</dbReference>
<evidence type="ECO:0000256" key="5">
    <source>
        <dbReference type="ARBA" id="ARBA00023134"/>
    </source>
</evidence>
<dbReference type="Gene3D" id="3.40.50.300">
    <property type="entry name" value="P-loop containing nucleotide triphosphate hydrolases"/>
    <property type="match status" value="1"/>
</dbReference>
<name>X0YE30_9ZZZZ</name>
<comment type="caution">
    <text evidence="7">The sequence shown here is derived from an EMBL/GenBank/DDBJ whole genome shotgun (WGS) entry which is preliminary data.</text>
</comment>
<keyword evidence="5" id="KW-0342">GTP-binding</keyword>
<feature type="non-terminal residue" evidence="7">
    <location>
        <position position="1"/>
    </location>
</feature>
<reference evidence="7" key="1">
    <citation type="journal article" date="2014" name="Front. Microbiol.">
        <title>High frequency of phylogenetically diverse reductive dehalogenase-homologous genes in deep subseafloor sedimentary metagenomes.</title>
        <authorList>
            <person name="Kawai M."/>
            <person name="Futagami T."/>
            <person name="Toyoda A."/>
            <person name="Takaki Y."/>
            <person name="Nishi S."/>
            <person name="Hori S."/>
            <person name="Arai W."/>
            <person name="Tsubouchi T."/>
            <person name="Morono Y."/>
            <person name="Uchiyama I."/>
            <person name="Ito T."/>
            <person name="Fujiyama A."/>
            <person name="Inagaki F."/>
            <person name="Takami H."/>
        </authorList>
    </citation>
    <scope>NUCLEOTIDE SEQUENCE</scope>
    <source>
        <strain evidence="7">Expedition CK06-06</strain>
    </source>
</reference>
<protein>
    <recommendedName>
        <fullName evidence="6">Translation elongation factor EFTu-like domain-containing protein</fullName>
    </recommendedName>
</protein>
<evidence type="ECO:0000256" key="3">
    <source>
        <dbReference type="ARBA" id="ARBA00022768"/>
    </source>
</evidence>
<dbReference type="FunFam" id="2.40.30.10:FF:000022">
    <property type="entry name" value="Elongation factor G, mitochondrial"/>
    <property type="match status" value="1"/>
</dbReference>
<dbReference type="InterPro" id="IPR004161">
    <property type="entry name" value="EFTu-like_2"/>
</dbReference>
<feature type="domain" description="Translation elongation factor EFTu-like" evidence="6">
    <location>
        <begin position="176"/>
        <end position="240"/>
    </location>
</feature>
<evidence type="ECO:0000259" key="6">
    <source>
        <dbReference type="Pfam" id="PF03144"/>
    </source>
</evidence>
<keyword evidence="2" id="KW-0547">Nucleotide-binding</keyword>
<accession>X0YE30</accession>
<evidence type="ECO:0000256" key="2">
    <source>
        <dbReference type="ARBA" id="ARBA00022741"/>
    </source>
</evidence>
<organism evidence="7">
    <name type="scientific">marine sediment metagenome</name>
    <dbReference type="NCBI Taxonomy" id="412755"/>
    <lineage>
        <taxon>unclassified sequences</taxon>
        <taxon>metagenomes</taxon>
        <taxon>ecological metagenomes</taxon>
    </lineage>
</organism>
<dbReference type="GO" id="GO:0003746">
    <property type="term" value="F:translation elongation factor activity"/>
    <property type="evidence" value="ECO:0007669"/>
    <property type="project" value="UniProtKB-KW"/>
</dbReference>
<dbReference type="Pfam" id="PF03144">
    <property type="entry name" value="GTP_EFTU_D2"/>
    <property type="match status" value="1"/>
</dbReference>
<gene>
    <name evidence="7" type="ORF">S01H1_68815</name>
</gene>
<feature type="non-terminal residue" evidence="7">
    <location>
        <position position="247"/>
    </location>
</feature>
<dbReference type="EMBL" id="BARS01045648">
    <property type="protein sequence ID" value="GAG35071.1"/>
    <property type="molecule type" value="Genomic_DNA"/>
</dbReference>
<dbReference type="InterPro" id="IPR027417">
    <property type="entry name" value="P-loop_NTPase"/>
</dbReference>
<sequence>IEQLRAKLNCDAMLMQLPIGSEADFRGVIDLVTERAYYFDGPGGEEVRAEEVPAELADEARAERQRLLEALSMYSDELMELLLAEREVPLELIYDVVRSAVAQLEFTPVFLGSAYHNKGVQPLLDAVVRLMPSPLDRQTKALARDDQQREKEVRLVPDPKKPAVAMAFKIVEDPYGTLCFMRLYQGRFVKGEAYFNQRTGRKERFGRIMRMHADQREEIDEAHCGDIVAILGVDCASGDTYASQPNY</sequence>
<dbReference type="SUPFAM" id="SSF50447">
    <property type="entry name" value="Translation proteins"/>
    <property type="match status" value="1"/>
</dbReference>
<dbReference type="PANTHER" id="PTHR43636">
    <property type="entry name" value="ELONGATION FACTOR G, MITOCHONDRIAL"/>
    <property type="match status" value="1"/>
</dbReference>
<dbReference type="GO" id="GO:0003924">
    <property type="term" value="F:GTPase activity"/>
    <property type="evidence" value="ECO:0007669"/>
    <property type="project" value="TreeGrafter"/>
</dbReference>
<dbReference type="AlphaFoldDB" id="X0YE30"/>
<dbReference type="Gene3D" id="2.40.30.10">
    <property type="entry name" value="Translation factors"/>
    <property type="match status" value="1"/>
</dbReference>
<evidence type="ECO:0000256" key="4">
    <source>
        <dbReference type="ARBA" id="ARBA00022917"/>
    </source>
</evidence>
<keyword evidence="4" id="KW-0648">Protein biosynthesis</keyword>
<dbReference type="InterPro" id="IPR009000">
    <property type="entry name" value="Transl_B-barrel_sf"/>
</dbReference>
<dbReference type="GO" id="GO:0005525">
    <property type="term" value="F:GTP binding"/>
    <property type="evidence" value="ECO:0007669"/>
    <property type="project" value="UniProtKB-KW"/>
</dbReference>
<keyword evidence="3" id="KW-0251">Elongation factor</keyword>
<evidence type="ECO:0000313" key="7">
    <source>
        <dbReference type="EMBL" id="GAG35071.1"/>
    </source>
</evidence>